<sequence length="161" mass="16607">MSLALPRTSLTMIFAAASLAGASMIVAKPATAAPVAAAPIAQSAPDGGLATQVQWRRHGGYRSYGGYRGGYYGRGYGPRYSYYRRGNNWGGAAAAGIAGLATGAIIGGVLSQPRTTYVEPGYGYGAVDAGGSADYCAQRFRSYDPASGTYLGYDGLRHSCP</sequence>
<dbReference type="AlphaFoldDB" id="A0A917I9J4"/>
<comment type="caution">
    <text evidence="8">The sequence shown here is derived from an EMBL/GenBank/DDBJ whole genome shotgun (WGS) entry which is preliminary data.</text>
</comment>
<evidence type="ECO:0000256" key="4">
    <source>
        <dbReference type="ARBA" id="ARBA00022475"/>
    </source>
</evidence>
<evidence type="ECO:0000256" key="1">
    <source>
        <dbReference type="ARBA" id="ARBA00004167"/>
    </source>
</evidence>
<comment type="function">
    <text evidence="6">Has immunoglobulin-binding and hemagglutination properties, and can bind to mannose. Essential for virulence. May be involved in LPS biosynthesis or polysaccharide transport.</text>
</comment>
<proteinExistence type="inferred from homology"/>
<reference evidence="8" key="1">
    <citation type="journal article" date="2014" name="Int. J. Syst. Evol. Microbiol.">
        <title>Complete genome sequence of Corynebacterium casei LMG S-19264T (=DSM 44701T), isolated from a smear-ripened cheese.</title>
        <authorList>
            <consortium name="US DOE Joint Genome Institute (JGI-PGF)"/>
            <person name="Walter F."/>
            <person name="Albersmeier A."/>
            <person name="Kalinowski J."/>
            <person name="Ruckert C."/>
        </authorList>
    </citation>
    <scope>NUCLEOTIDE SEQUENCE</scope>
    <source>
        <strain evidence="8">CGMCC 1.12214</strain>
    </source>
</reference>
<dbReference type="InterPro" id="IPR012413">
    <property type="entry name" value="BA14K"/>
</dbReference>
<feature type="chain" id="PRO_5037665794" description="Lectin-like protein BA14k" evidence="7">
    <location>
        <begin position="33"/>
        <end position="161"/>
    </location>
</feature>
<evidence type="ECO:0000256" key="5">
    <source>
        <dbReference type="ARBA" id="ARBA00022734"/>
    </source>
</evidence>
<keyword evidence="7" id="KW-0732">Signal</keyword>
<protein>
    <recommendedName>
        <fullName evidence="3">Lectin-like protein BA14k</fullName>
    </recommendedName>
</protein>
<dbReference type="Proteomes" id="UP000603912">
    <property type="component" value="Unassembled WGS sequence"/>
</dbReference>
<dbReference type="EMBL" id="BMES01000002">
    <property type="protein sequence ID" value="GGH28164.1"/>
    <property type="molecule type" value="Genomic_DNA"/>
</dbReference>
<evidence type="ECO:0000256" key="3">
    <source>
        <dbReference type="ARBA" id="ARBA00020552"/>
    </source>
</evidence>
<feature type="signal peptide" evidence="7">
    <location>
        <begin position="1"/>
        <end position="32"/>
    </location>
</feature>
<evidence type="ECO:0000256" key="7">
    <source>
        <dbReference type="SAM" id="SignalP"/>
    </source>
</evidence>
<keyword evidence="4" id="KW-0472">Membrane</keyword>
<evidence type="ECO:0000313" key="9">
    <source>
        <dbReference type="Proteomes" id="UP000603912"/>
    </source>
</evidence>
<organism evidence="8 9">
    <name type="scientific">Alsobacter metallidurans</name>
    <dbReference type="NCBI Taxonomy" id="340221"/>
    <lineage>
        <taxon>Bacteria</taxon>
        <taxon>Pseudomonadati</taxon>
        <taxon>Pseudomonadota</taxon>
        <taxon>Alphaproteobacteria</taxon>
        <taxon>Hyphomicrobiales</taxon>
        <taxon>Alsobacteraceae</taxon>
        <taxon>Alsobacter</taxon>
    </lineage>
</organism>
<keyword evidence="9" id="KW-1185">Reference proteome</keyword>
<comment type="similarity">
    <text evidence="2">Belongs to the BA14k family.</text>
</comment>
<evidence type="ECO:0000313" key="8">
    <source>
        <dbReference type="EMBL" id="GGH28164.1"/>
    </source>
</evidence>
<reference evidence="8" key="2">
    <citation type="submission" date="2020-09" db="EMBL/GenBank/DDBJ databases">
        <authorList>
            <person name="Sun Q."/>
            <person name="Zhou Y."/>
        </authorList>
    </citation>
    <scope>NUCLEOTIDE SEQUENCE</scope>
    <source>
        <strain evidence="8">CGMCC 1.12214</strain>
    </source>
</reference>
<evidence type="ECO:0000256" key="2">
    <source>
        <dbReference type="ARBA" id="ARBA00010270"/>
    </source>
</evidence>
<dbReference type="GO" id="GO:0016020">
    <property type="term" value="C:membrane"/>
    <property type="evidence" value="ECO:0007669"/>
    <property type="project" value="UniProtKB-SubCell"/>
</dbReference>
<keyword evidence="4" id="KW-1003">Cell membrane</keyword>
<accession>A0A917I9J4</accession>
<evidence type="ECO:0000256" key="6">
    <source>
        <dbReference type="ARBA" id="ARBA00025321"/>
    </source>
</evidence>
<gene>
    <name evidence="8" type="ORF">GCM10007036_37210</name>
</gene>
<keyword evidence="5" id="KW-0430">Lectin</keyword>
<dbReference type="Pfam" id="PF07886">
    <property type="entry name" value="BA14K"/>
    <property type="match status" value="1"/>
</dbReference>
<comment type="subcellular location">
    <subcellularLocation>
        <location evidence="1">Membrane</location>
        <topology evidence="1">Single-pass membrane protein</topology>
    </subcellularLocation>
</comment>
<dbReference type="GO" id="GO:0030246">
    <property type="term" value="F:carbohydrate binding"/>
    <property type="evidence" value="ECO:0007669"/>
    <property type="project" value="UniProtKB-KW"/>
</dbReference>
<dbReference type="RefSeq" id="WP_244643921.1">
    <property type="nucleotide sequence ID" value="NZ_BMES01000002.1"/>
</dbReference>
<name>A0A917I9J4_9HYPH</name>